<keyword evidence="4" id="KW-0175">Coiled coil</keyword>
<dbReference type="Pfam" id="PF13558">
    <property type="entry name" value="SbcC_Walker_B"/>
    <property type="match status" value="1"/>
</dbReference>
<dbReference type="PANTHER" id="PTHR32114:SF2">
    <property type="entry name" value="ABC TRANSPORTER ABCH.3"/>
    <property type="match status" value="1"/>
</dbReference>
<evidence type="ECO:0000313" key="8">
    <source>
        <dbReference type="Proteomes" id="UP000440668"/>
    </source>
</evidence>
<feature type="domain" description="Rad50/SbcC-type AAA" evidence="6">
    <location>
        <begin position="5"/>
        <end position="187"/>
    </location>
</feature>
<feature type="coiled-coil region" evidence="4">
    <location>
        <begin position="653"/>
        <end position="715"/>
    </location>
</feature>
<evidence type="ECO:0000256" key="3">
    <source>
        <dbReference type="ARBA" id="ARBA00013368"/>
    </source>
</evidence>
<dbReference type="InterPro" id="IPR027417">
    <property type="entry name" value="P-loop_NTPase"/>
</dbReference>
<dbReference type="PANTHER" id="PTHR32114">
    <property type="entry name" value="ABC TRANSPORTER ABCH.3"/>
    <property type="match status" value="1"/>
</dbReference>
<comment type="similarity">
    <text evidence="1">Belongs to the SMC family. SbcC subfamily.</text>
</comment>
<evidence type="ECO:0000313" key="7">
    <source>
        <dbReference type="EMBL" id="MTG88869.1"/>
    </source>
</evidence>
<evidence type="ECO:0000256" key="2">
    <source>
        <dbReference type="ARBA" id="ARBA00011322"/>
    </source>
</evidence>
<dbReference type="SUPFAM" id="SSF52540">
    <property type="entry name" value="P-loop containing nucleoside triphosphate hydrolases"/>
    <property type="match status" value="1"/>
</dbReference>
<gene>
    <name evidence="7" type="ORF">GJV82_07910</name>
</gene>
<dbReference type="RefSeq" id="WP_155098843.1">
    <property type="nucleotide sequence ID" value="NZ_WMKA01000013.1"/>
</dbReference>
<dbReference type="Proteomes" id="UP000440668">
    <property type="component" value="Unassembled WGS sequence"/>
</dbReference>
<dbReference type="GO" id="GO:0016887">
    <property type="term" value="F:ATP hydrolysis activity"/>
    <property type="evidence" value="ECO:0007669"/>
    <property type="project" value="InterPro"/>
</dbReference>
<accession>A0A6N7ZHS3</accession>
<evidence type="ECO:0000256" key="1">
    <source>
        <dbReference type="ARBA" id="ARBA00006930"/>
    </source>
</evidence>
<organism evidence="7 8">
    <name type="scientific">Cellulosimicrobium composti</name>
    <dbReference type="NCBI Taxonomy" id="2672572"/>
    <lineage>
        <taxon>Bacteria</taxon>
        <taxon>Bacillati</taxon>
        <taxon>Actinomycetota</taxon>
        <taxon>Actinomycetes</taxon>
        <taxon>Micrococcales</taxon>
        <taxon>Promicromonosporaceae</taxon>
        <taxon>Cellulosimicrobium</taxon>
    </lineage>
</organism>
<dbReference type="InterPro" id="IPR038729">
    <property type="entry name" value="Rad50/SbcC_AAA"/>
</dbReference>
<feature type="compositionally biased region" description="Low complexity" evidence="5">
    <location>
        <begin position="280"/>
        <end position="293"/>
    </location>
</feature>
<evidence type="ECO:0000256" key="4">
    <source>
        <dbReference type="SAM" id="Coils"/>
    </source>
</evidence>
<evidence type="ECO:0000256" key="5">
    <source>
        <dbReference type="SAM" id="MobiDB-lite"/>
    </source>
</evidence>
<dbReference type="Gene3D" id="3.40.50.300">
    <property type="entry name" value="P-loop containing nucleotide triphosphate hydrolases"/>
    <property type="match status" value="2"/>
</dbReference>
<name>A0A6N7ZHS3_9MICO</name>
<feature type="coiled-coil region" evidence="4">
    <location>
        <begin position="302"/>
        <end position="373"/>
    </location>
</feature>
<dbReference type="EMBL" id="WMKA01000013">
    <property type="protein sequence ID" value="MTG88869.1"/>
    <property type="molecule type" value="Genomic_DNA"/>
</dbReference>
<protein>
    <recommendedName>
        <fullName evidence="3">Nuclease SbcCD subunit C</fullName>
    </recommendedName>
</protein>
<comment type="subunit">
    <text evidence="2">Heterodimer of SbcC and SbcD.</text>
</comment>
<evidence type="ECO:0000259" key="6">
    <source>
        <dbReference type="Pfam" id="PF13476"/>
    </source>
</evidence>
<dbReference type="AlphaFoldDB" id="A0A6N7ZHS3"/>
<comment type="caution">
    <text evidence="7">The sequence shown here is derived from an EMBL/GenBank/DDBJ whole genome shotgun (WGS) entry which is preliminary data.</text>
</comment>
<proteinExistence type="inferred from homology"/>
<feature type="region of interest" description="Disordered" evidence="5">
    <location>
        <begin position="272"/>
        <end position="295"/>
    </location>
</feature>
<dbReference type="GO" id="GO:0006302">
    <property type="term" value="P:double-strand break repair"/>
    <property type="evidence" value="ECO:0007669"/>
    <property type="project" value="InterPro"/>
</dbReference>
<sequence length="1072" mass="111831">MHLHSLTFQAIGPFAGRHHVDLASLGASGIFLLDGPTGAGKSTVIDAIVFALYGKVASESASDDRLRSAFAGPDVESFVDLVLEVPSGVYRVRRTPEYRRPKKRGTGTTVQQASVRLWRLAAVPEPGDDGDDPPGELLSSRLDEAGDEIRRIVGLDRRQLVQTVVLPQGEFATFLRAKPEDRAVLLQKVFGTELYHRAAARLAELARGARAGIDAARQNVTGAVERFAGASGLTPDDARRLREAAQDDPLRRQADDADVARAAAVVAAGTRTAGTGGAGTDASAAGTDAGATDAAEERPGVHAIALAHVARLEEEADRLAEREVAANAALVAARDRLEAERALAEGVERRARLRAEQERLDRAADEVAQDRRRVDAAARAAVVAPAAQGLARADQALHAAHERLALARTGLPSDLADADATTLEALRADVATAAVRAARLVPVGASLPVRERELADARKDLAHATEERERVLAELADRPTLRDALRTRVAALAEAAGDLGVLQERLLRARAVEVAATQAAALADDVEAAEAERAGAAAAARAAVEHEARVRSARIAGLAGELAAGLDAGEPCPVCGGTEHPEPAPLAPDHPAAEDVERAERARAEAERSLHDASARVQVLAERLASGRRDAEGLTPEEAAARVVEVDVSLATARDAARERAEAERELEALDAGTVALQERAGELAASIAAGAARLDELETALAADRAEVRAELETAGRHVGLEGLPDPLAEPGARNPVAVLAAALEDRVRTLDVLADATSAVAAAHRTRADRAVELDALLDGSGFADVAEALAAVLDDADRRALARRVAEHDATRAATAAGLADPALAALPEDAHPDVAAARAAVAEAEVTVGAAARSHELVARRAQAAREGADGIGAAVEAWLRAREDAGPVTRMAALAGGAGDNAQALSLATFVLVQRFEDVVAAANERLAEMSSGRYELVRSATREDVRAHKRGLAMKVLDHVTERERDPRTLSGGETFYVSLCLALGLADVVTAEAGGIELGTLFVDEGFGSLDPETLDAVLSALGRLRAGGRVVGVVSHVEALKQSVAERIEVRRVPGGGSTLTVRA</sequence>
<dbReference type="Pfam" id="PF13476">
    <property type="entry name" value="AAA_23"/>
    <property type="match status" value="1"/>
</dbReference>
<feature type="coiled-coil region" evidence="4">
    <location>
        <begin position="596"/>
        <end position="623"/>
    </location>
</feature>
<reference evidence="7 8" key="1">
    <citation type="submission" date="2019-11" db="EMBL/GenBank/DDBJ databases">
        <title>Cellulosimicrobium composti sp. nov. isolated from a compost.</title>
        <authorList>
            <person name="Yang Y."/>
        </authorList>
    </citation>
    <scope>NUCLEOTIDE SEQUENCE [LARGE SCALE GENOMIC DNA]</scope>
    <source>
        <strain evidence="7 8">BIT-GX5</strain>
    </source>
</reference>